<comment type="cofactor">
    <cofactor evidence="1 7">
        <name>L-ascorbate</name>
        <dbReference type="ChEBI" id="CHEBI:38290"/>
    </cofactor>
</comment>
<dbReference type="HAMAP" id="MF_00657">
    <property type="entry name" value="Hydroxyl_YbiX"/>
    <property type="match status" value="1"/>
</dbReference>
<dbReference type="NCBIfam" id="NF003975">
    <property type="entry name" value="PRK05467.1-4"/>
    <property type="match status" value="1"/>
</dbReference>
<dbReference type="GO" id="GO:0006974">
    <property type="term" value="P:DNA damage response"/>
    <property type="evidence" value="ECO:0007669"/>
    <property type="project" value="TreeGrafter"/>
</dbReference>
<proteinExistence type="inferred from homology"/>
<reference evidence="9 10" key="1">
    <citation type="submission" date="2018-05" db="EMBL/GenBank/DDBJ databases">
        <title>Spiribacter halobius sp. nov., a moderately halophilic bacterium isolated from marine solar saltern.</title>
        <authorList>
            <person name="Zheng W.-S."/>
            <person name="Lu D.-C."/>
            <person name="Du Z.-J."/>
        </authorList>
    </citation>
    <scope>NUCLEOTIDE SEQUENCE [LARGE SCALE GENOMIC DNA]</scope>
    <source>
        <strain evidence="9 10">E85</strain>
    </source>
</reference>
<dbReference type="PANTHER" id="PTHR41536:SF1">
    <property type="entry name" value="PKHD-TYPE HYDROXYLASE YBIX"/>
    <property type="match status" value="1"/>
</dbReference>
<evidence type="ECO:0000256" key="3">
    <source>
        <dbReference type="ARBA" id="ARBA00022896"/>
    </source>
</evidence>
<gene>
    <name evidence="9" type="ORF">DEM34_05035</name>
</gene>
<accession>A0A2U2N5K1</accession>
<dbReference type="AlphaFoldDB" id="A0A2U2N5K1"/>
<dbReference type="InterPro" id="IPR023550">
    <property type="entry name" value="PKHD_hydroxylase"/>
</dbReference>
<feature type="domain" description="Fe2OG dioxygenase" evidence="8">
    <location>
        <begin position="78"/>
        <end position="172"/>
    </location>
</feature>
<dbReference type="Proteomes" id="UP000245474">
    <property type="component" value="Unassembled WGS sequence"/>
</dbReference>
<dbReference type="Pfam" id="PF13640">
    <property type="entry name" value="2OG-FeII_Oxy_3"/>
    <property type="match status" value="1"/>
</dbReference>
<keyword evidence="3 7" id="KW-0847">Vitamin C</keyword>
<evidence type="ECO:0000259" key="8">
    <source>
        <dbReference type="PROSITE" id="PS51471"/>
    </source>
</evidence>
<dbReference type="PROSITE" id="PS51471">
    <property type="entry name" value="FE2OG_OXY"/>
    <property type="match status" value="1"/>
</dbReference>
<dbReference type="SMART" id="SM00702">
    <property type="entry name" value="P4Hc"/>
    <property type="match status" value="1"/>
</dbReference>
<evidence type="ECO:0000256" key="4">
    <source>
        <dbReference type="ARBA" id="ARBA00022964"/>
    </source>
</evidence>
<evidence type="ECO:0000256" key="7">
    <source>
        <dbReference type="HAMAP-Rule" id="MF_00657"/>
    </source>
</evidence>
<dbReference type="InterPro" id="IPR006620">
    <property type="entry name" value="Pro_4_hyd_alph"/>
</dbReference>
<dbReference type="PANTHER" id="PTHR41536">
    <property type="entry name" value="PKHD-TYPE HYDROXYLASE YBIX"/>
    <property type="match status" value="1"/>
</dbReference>
<protein>
    <submittedName>
        <fullName evidence="9">Fe2+-dependent dioxygenase</fullName>
    </submittedName>
</protein>
<dbReference type="GO" id="GO:0005506">
    <property type="term" value="F:iron ion binding"/>
    <property type="evidence" value="ECO:0007669"/>
    <property type="project" value="UniProtKB-UniRule"/>
</dbReference>
<keyword evidence="10" id="KW-1185">Reference proteome</keyword>
<comment type="cofactor">
    <cofactor evidence="7">
        <name>Fe(2+)</name>
        <dbReference type="ChEBI" id="CHEBI:29033"/>
    </cofactor>
    <text evidence="7">Binds 1 Fe(2+) ion per subunit.</text>
</comment>
<evidence type="ECO:0000256" key="5">
    <source>
        <dbReference type="ARBA" id="ARBA00023002"/>
    </source>
</evidence>
<feature type="binding site" evidence="7">
    <location>
        <position position="96"/>
    </location>
    <ligand>
        <name>Fe cation</name>
        <dbReference type="ChEBI" id="CHEBI:24875"/>
    </ligand>
</feature>
<evidence type="ECO:0000313" key="9">
    <source>
        <dbReference type="EMBL" id="PWG64254.1"/>
    </source>
</evidence>
<dbReference type="InterPro" id="IPR044862">
    <property type="entry name" value="Pro_4_hyd_alph_FE2OG_OXY"/>
</dbReference>
<dbReference type="NCBIfam" id="NF003974">
    <property type="entry name" value="PRK05467.1-3"/>
    <property type="match status" value="1"/>
</dbReference>
<keyword evidence="4 7" id="KW-0223">Dioxygenase</keyword>
<feature type="binding site" evidence="7">
    <location>
        <position position="153"/>
    </location>
    <ligand>
        <name>Fe cation</name>
        <dbReference type="ChEBI" id="CHEBI:24875"/>
    </ligand>
</feature>
<evidence type="ECO:0000256" key="1">
    <source>
        <dbReference type="ARBA" id="ARBA00001961"/>
    </source>
</evidence>
<comment type="caution">
    <text evidence="9">The sequence shown here is derived from an EMBL/GenBank/DDBJ whole genome shotgun (WGS) entry which is preliminary data.</text>
</comment>
<keyword evidence="2 7" id="KW-0479">Metal-binding</keyword>
<keyword evidence="5 7" id="KW-0560">Oxidoreductase</keyword>
<dbReference type="Gene3D" id="2.60.120.620">
    <property type="entry name" value="q2cbj1_9rhob like domain"/>
    <property type="match status" value="1"/>
</dbReference>
<keyword evidence="6 7" id="KW-0408">Iron</keyword>
<dbReference type="GO" id="GO:0031418">
    <property type="term" value="F:L-ascorbic acid binding"/>
    <property type="evidence" value="ECO:0007669"/>
    <property type="project" value="UniProtKB-KW"/>
</dbReference>
<sequence>MLLQIPGVIPPDTVQAFRELADRDDLFVDGRKTAGWRAKGLKKNLQGGDSQLVKGVLRKAEQAVLGHSVVQAAARPRSVVRMLFSRYDGGMTYGNHVDDALMGGQRTDVSFTLFVSAPESYEGGELVIDDTAGERAIKLDAGGLVIYPSTSLHRVEPVTAGRRVVVVGWLRSYIRDPGQRELLFDLDRAAHALRPDGEGGVDADTALDMVLKARSNLLRRWAED</sequence>
<dbReference type="GO" id="GO:0006879">
    <property type="term" value="P:intracellular iron ion homeostasis"/>
    <property type="evidence" value="ECO:0007669"/>
    <property type="project" value="TreeGrafter"/>
</dbReference>
<feature type="binding site" evidence="7">
    <location>
        <position position="163"/>
    </location>
    <ligand>
        <name>2-oxoglutarate</name>
        <dbReference type="ChEBI" id="CHEBI:16810"/>
    </ligand>
</feature>
<dbReference type="InterPro" id="IPR005123">
    <property type="entry name" value="Oxoglu/Fe-dep_dioxygenase_dom"/>
</dbReference>
<dbReference type="RefSeq" id="WP_109676914.1">
    <property type="nucleotide sequence ID" value="NZ_CP086615.1"/>
</dbReference>
<feature type="binding site" evidence="7">
    <location>
        <position position="98"/>
    </location>
    <ligand>
        <name>Fe cation</name>
        <dbReference type="ChEBI" id="CHEBI:24875"/>
    </ligand>
</feature>
<dbReference type="GO" id="GO:0016706">
    <property type="term" value="F:2-oxoglutarate-dependent dioxygenase activity"/>
    <property type="evidence" value="ECO:0007669"/>
    <property type="project" value="UniProtKB-UniRule"/>
</dbReference>
<evidence type="ECO:0000256" key="2">
    <source>
        <dbReference type="ARBA" id="ARBA00022723"/>
    </source>
</evidence>
<dbReference type="Gene3D" id="4.10.860.20">
    <property type="entry name" value="Rabenosyn, Rab binding domain"/>
    <property type="match status" value="1"/>
</dbReference>
<evidence type="ECO:0000313" key="10">
    <source>
        <dbReference type="Proteomes" id="UP000245474"/>
    </source>
</evidence>
<dbReference type="EMBL" id="QFFI01000006">
    <property type="protein sequence ID" value="PWG64254.1"/>
    <property type="molecule type" value="Genomic_DNA"/>
</dbReference>
<organism evidence="9 10">
    <name type="scientific">Sediminicurvatus halobius</name>
    <dbReference type="NCBI Taxonomy" id="2182432"/>
    <lineage>
        <taxon>Bacteria</taxon>
        <taxon>Pseudomonadati</taxon>
        <taxon>Pseudomonadota</taxon>
        <taxon>Gammaproteobacteria</taxon>
        <taxon>Chromatiales</taxon>
        <taxon>Ectothiorhodospiraceae</taxon>
        <taxon>Sediminicurvatus</taxon>
    </lineage>
</organism>
<evidence type="ECO:0000256" key="6">
    <source>
        <dbReference type="ARBA" id="ARBA00023004"/>
    </source>
</evidence>
<dbReference type="OrthoDB" id="9812472at2"/>
<name>A0A2U2N5K1_9GAMM</name>